<dbReference type="GO" id="GO:0051537">
    <property type="term" value="F:2 iron, 2 sulfur cluster binding"/>
    <property type="evidence" value="ECO:0007669"/>
    <property type="project" value="UniProtKB-KW"/>
</dbReference>
<keyword evidence="3" id="KW-0479">Metal-binding</keyword>
<dbReference type="EMBL" id="SWLE01000018">
    <property type="protein sequence ID" value="TNM88555.1"/>
    <property type="molecule type" value="Genomic_DNA"/>
</dbReference>
<keyword evidence="7" id="KW-0411">Iron-sulfur</keyword>
<accession>A0A4Z2B8Z8</accession>
<evidence type="ECO:0000313" key="11">
    <source>
        <dbReference type="Proteomes" id="UP000516260"/>
    </source>
</evidence>
<keyword evidence="5" id="KW-0007">Acetylation</keyword>
<keyword evidence="4" id="KW-0677">Repeat</keyword>
<evidence type="ECO:0000256" key="5">
    <source>
        <dbReference type="ARBA" id="ARBA00022990"/>
    </source>
</evidence>
<name>A0A4Z2B8Z8_9TELE</name>
<proteinExistence type="predicted"/>
<keyword evidence="2" id="KW-0001">2Fe-2S</keyword>
<dbReference type="InterPro" id="IPR036922">
    <property type="entry name" value="Rieske_2Fe-2S_sf"/>
</dbReference>
<dbReference type="PROSITE" id="PS51296">
    <property type="entry name" value="RIESKE"/>
    <property type="match status" value="1"/>
</dbReference>
<evidence type="ECO:0000256" key="4">
    <source>
        <dbReference type="ARBA" id="ARBA00022737"/>
    </source>
</evidence>
<dbReference type="Gene3D" id="2.102.10.10">
    <property type="entry name" value="Rieske [2Fe-2S] iron-sulphur domain"/>
    <property type="match status" value="1"/>
</dbReference>
<gene>
    <name evidence="10" type="ORF">fugu_004809</name>
</gene>
<dbReference type="FunFam" id="2.102.10.10:FF:000009">
    <property type="entry name" value="Rieske Fe-S domain containing"/>
    <property type="match status" value="1"/>
</dbReference>
<dbReference type="SUPFAM" id="SSF50022">
    <property type="entry name" value="ISP domain"/>
    <property type="match status" value="1"/>
</dbReference>
<keyword evidence="6" id="KW-0408">Iron</keyword>
<dbReference type="PANTHER" id="PTHR21496:SF18">
    <property type="entry name" value="RIESKE DOMAIN-CONTAINING PROTEIN"/>
    <property type="match status" value="1"/>
</dbReference>
<reference evidence="10 11" key="1">
    <citation type="submission" date="2019-04" db="EMBL/GenBank/DDBJ databases">
        <title>The sequence and de novo assembly of Takifugu bimaculatus genome using PacBio and Hi-C technologies.</title>
        <authorList>
            <person name="Xu P."/>
            <person name="Liu B."/>
            <person name="Zhou Z."/>
        </authorList>
    </citation>
    <scope>NUCLEOTIDE SEQUENCE [LARGE SCALE GENOMIC DNA]</scope>
    <source>
        <strain evidence="10">TB-2018</strain>
        <tissue evidence="10">Muscle</tissue>
    </source>
</reference>
<evidence type="ECO:0000313" key="10">
    <source>
        <dbReference type="EMBL" id="TNM88555.1"/>
    </source>
</evidence>
<dbReference type="Proteomes" id="UP000516260">
    <property type="component" value="Chromosome 5"/>
</dbReference>
<evidence type="ECO:0000259" key="9">
    <source>
        <dbReference type="PROSITE" id="PS51296"/>
    </source>
</evidence>
<evidence type="ECO:0000256" key="6">
    <source>
        <dbReference type="ARBA" id="ARBA00023004"/>
    </source>
</evidence>
<evidence type="ECO:0000256" key="7">
    <source>
        <dbReference type="ARBA" id="ARBA00023014"/>
    </source>
</evidence>
<organism evidence="10 11">
    <name type="scientific">Takifugu bimaculatus</name>
    <dbReference type="NCBI Taxonomy" id="433685"/>
    <lineage>
        <taxon>Eukaryota</taxon>
        <taxon>Metazoa</taxon>
        <taxon>Chordata</taxon>
        <taxon>Craniata</taxon>
        <taxon>Vertebrata</taxon>
        <taxon>Euteleostomi</taxon>
        <taxon>Actinopterygii</taxon>
        <taxon>Neopterygii</taxon>
        <taxon>Teleostei</taxon>
        <taxon>Neoteleostei</taxon>
        <taxon>Acanthomorphata</taxon>
        <taxon>Eupercaria</taxon>
        <taxon>Tetraodontiformes</taxon>
        <taxon>Tetradontoidea</taxon>
        <taxon>Tetraodontidae</taxon>
        <taxon>Takifugu</taxon>
    </lineage>
</organism>
<keyword evidence="1" id="KW-0597">Phosphoprotein</keyword>
<protein>
    <recommendedName>
        <fullName evidence="8 9">Rieske domain-containing protein</fullName>
    </recommendedName>
</protein>
<evidence type="ECO:0000256" key="3">
    <source>
        <dbReference type="ARBA" id="ARBA00022723"/>
    </source>
</evidence>
<dbReference type="PANTHER" id="PTHR21496">
    <property type="entry name" value="FERREDOXIN-RELATED"/>
    <property type="match status" value="1"/>
</dbReference>
<dbReference type="InterPro" id="IPR017941">
    <property type="entry name" value="Rieske_2Fe-2S"/>
</dbReference>
<comment type="caution">
    <text evidence="10">The sequence shown here is derived from an EMBL/GenBank/DDBJ whole genome shotgun (WGS) entry which is preliminary data.</text>
</comment>
<dbReference type="InterPro" id="IPR054716">
    <property type="entry name" value="Sol_Rieske_ferrdox_dom"/>
</dbReference>
<keyword evidence="11" id="KW-1185">Reference proteome</keyword>
<dbReference type="AlphaFoldDB" id="A0A4Z2B8Z8"/>
<evidence type="ECO:0000256" key="1">
    <source>
        <dbReference type="ARBA" id="ARBA00022553"/>
    </source>
</evidence>
<feature type="domain" description="Rieske" evidence="9">
    <location>
        <begin position="11"/>
        <end position="125"/>
    </location>
</feature>
<sequence>MEEEEQPRRGPHFVGKKDELIEAKRTLITVGGRDILVLHHQGVFYALDCYCYHSGGNLQNGDIEELGSRLCITCPKHKYKISLAEGEGMFKGTDTTVKPPVAKWYTKGVKQRVHAVTETNGDVYITLSDDRCYIESDYYQGEVGKERRAKAAAQEKAS</sequence>
<evidence type="ECO:0000256" key="2">
    <source>
        <dbReference type="ARBA" id="ARBA00022714"/>
    </source>
</evidence>
<dbReference type="CDD" id="cd03467">
    <property type="entry name" value="Rieske"/>
    <property type="match status" value="1"/>
</dbReference>
<dbReference type="GO" id="GO:0046872">
    <property type="term" value="F:metal ion binding"/>
    <property type="evidence" value="ECO:0007669"/>
    <property type="project" value="UniProtKB-KW"/>
</dbReference>
<dbReference type="Pfam" id="PF22543">
    <property type="entry name" value="Rieske_4"/>
    <property type="match status" value="1"/>
</dbReference>
<evidence type="ECO:0000256" key="8">
    <source>
        <dbReference type="ARBA" id="ARBA00071952"/>
    </source>
</evidence>